<gene>
    <name evidence="2" type="ORF">EI16_07640</name>
</gene>
<dbReference type="InterPro" id="IPR003787">
    <property type="entry name" value="Sulphur_relay_DsrE/F-like"/>
</dbReference>
<keyword evidence="3" id="KW-1185">Reference proteome</keyword>
<accession>A0A066ZQS7</accession>
<evidence type="ECO:0000313" key="3">
    <source>
        <dbReference type="Proteomes" id="UP000027341"/>
    </source>
</evidence>
<organism evidence="2 3">
    <name type="scientific">Hydrogenovibrio marinus</name>
    <dbReference type="NCBI Taxonomy" id="28885"/>
    <lineage>
        <taxon>Bacteria</taxon>
        <taxon>Pseudomonadati</taxon>
        <taxon>Pseudomonadota</taxon>
        <taxon>Gammaproteobacteria</taxon>
        <taxon>Thiotrichales</taxon>
        <taxon>Piscirickettsiaceae</taxon>
        <taxon>Hydrogenovibrio</taxon>
    </lineage>
</organism>
<reference evidence="2 3" key="1">
    <citation type="submission" date="2014-04" db="EMBL/GenBank/DDBJ databases">
        <title>Draft genome sequence of Hydrogenovibrio marinus MH-110, a model organism for aerobic H2 metabolism.</title>
        <authorList>
            <person name="Cha H.J."/>
            <person name="Jo B.H."/>
            <person name="Hwang B.H."/>
        </authorList>
    </citation>
    <scope>NUCLEOTIDE SEQUENCE [LARGE SCALE GENOMIC DNA]</scope>
    <source>
        <strain evidence="2 3">MH-110</strain>
    </source>
</reference>
<dbReference type="Proteomes" id="UP000027341">
    <property type="component" value="Unassembled WGS sequence"/>
</dbReference>
<dbReference type="AlphaFoldDB" id="A0A066ZQS7"/>
<feature type="signal peptide" evidence="1">
    <location>
        <begin position="1"/>
        <end position="23"/>
    </location>
</feature>
<dbReference type="PANTHER" id="PTHR37691">
    <property type="entry name" value="BLR3518 PROTEIN"/>
    <property type="match status" value="1"/>
</dbReference>
<dbReference type="Gene3D" id="3.40.1260.10">
    <property type="entry name" value="DsrEFH-like"/>
    <property type="match status" value="1"/>
</dbReference>
<dbReference type="STRING" id="28885.EI16_07640"/>
<dbReference type="SUPFAM" id="SSF75169">
    <property type="entry name" value="DsrEFH-like"/>
    <property type="match status" value="1"/>
</dbReference>
<evidence type="ECO:0000256" key="1">
    <source>
        <dbReference type="SAM" id="SignalP"/>
    </source>
</evidence>
<dbReference type="Pfam" id="PF02635">
    <property type="entry name" value="DsrE"/>
    <property type="match status" value="1"/>
</dbReference>
<feature type="chain" id="PRO_5001632429" evidence="1">
    <location>
        <begin position="24"/>
        <end position="159"/>
    </location>
</feature>
<keyword evidence="1" id="KW-0732">Signal</keyword>
<dbReference type="RefSeq" id="WP_051623243.1">
    <property type="nucleotide sequence ID" value="NZ_AP020335.1"/>
</dbReference>
<dbReference type="EMBL" id="JMIU01000001">
    <property type="protein sequence ID" value="KDN96153.1"/>
    <property type="molecule type" value="Genomic_DNA"/>
</dbReference>
<sequence>MKFFKLMFGLLIAGLAMSGQTSANDRYGDQKVVYHINYDDPKHQATVLHNIQNNINAVGADHITVKVVLHGNGLSLLLLPKALKTHPKFRTANATSEMQQKIDALKMQGVQFDVCANTLKGKAVDYKKDLYDVDSKDVVPSGVAELVRLQQQGYAYLRP</sequence>
<dbReference type="InterPro" id="IPR027396">
    <property type="entry name" value="DsrEFH-like"/>
</dbReference>
<comment type="caution">
    <text evidence="2">The sequence shown here is derived from an EMBL/GenBank/DDBJ whole genome shotgun (WGS) entry which is preliminary data.</text>
</comment>
<proteinExistence type="predicted"/>
<evidence type="ECO:0000313" key="2">
    <source>
        <dbReference type="EMBL" id="KDN96153.1"/>
    </source>
</evidence>
<protein>
    <submittedName>
        <fullName evidence="2">Uncharacterized protein</fullName>
    </submittedName>
</protein>
<dbReference type="PANTHER" id="PTHR37691:SF1">
    <property type="entry name" value="BLR3518 PROTEIN"/>
    <property type="match status" value="1"/>
</dbReference>
<name>A0A066ZQS7_HYDMR</name>